<evidence type="ECO:0000256" key="4">
    <source>
        <dbReference type="ARBA" id="ARBA00022840"/>
    </source>
</evidence>
<feature type="compositionally biased region" description="Low complexity" evidence="7">
    <location>
        <begin position="719"/>
        <end position="731"/>
    </location>
</feature>
<dbReference type="GO" id="GO:0005634">
    <property type="term" value="C:nucleus"/>
    <property type="evidence" value="ECO:0007669"/>
    <property type="project" value="TreeGrafter"/>
</dbReference>
<feature type="region of interest" description="Disordered" evidence="7">
    <location>
        <begin position="257"/>
        <end position="397"/>
    </location>
</feature>
<feature type="compositionally biased region" description="Basic and acidic residues" evidence="7">
    <location>
        <begin position="642"/>
        <end position="651"/>
    </location>
</feature>
<dbReference type="SMART" id="SM00220">
    <property type="entry name" value="S_TKc"/>
    <property type="match status" value="1"/>
</dbReference>
<feature type="compositionally biased region" description="Polar residues" evidence="7">
    <location>
        <begin position="138"/>
        <end position="158"/>
    </location>
</feature>
<gene>
    <name evidence="9" type="ORF">ARMSODRAFT_933050</name>
</gene>
<dbReference type="InterPro" id="IPR050339">
    <property type="entry name" value="CC_SR_Kinase"/>
</dbReference>
<evidence type="ECO:0000256" key="6">
    <source>
        <dbReference type="PROSITE-ProRule" id="PRU10141"/>
    </source>
</evidence>
<dbReference type="STRING" id="1076256.A0A2H3C8M8"/>
<evidence type="ECO:0000256" key="3">
    <source>
        <dbReference type="ARBA" id="ARBA00022777"/>
    </source>
</evidence>
<dbReference type="GO" id="GO:0005737">
    <property type="term" value="C:cytoplasm"/>
    <property type="evidence" value="ECO:0007669"/>
    <property type="project" value="TreeGrafter"/>
</dbReference>
<accession>A0A2H3C8M8</accession>
<reference evidence="10" key="1">
    <citation type="journal article" date="2017" name="Nat. Ecol. Evol.">
        <title>Genome expansion and lineage-specific genetic innovations in the forest pathogenic fungi Armillaria.</title>
        <authorList>
            <person name="Sipos G."/>
            <person name="Prasanna A.N."/>
            <person name="Walter M.C."/>
            <person name="O'Connor E."/>
            <person name="Balint B."/>
            <person name="Krizsan K."/>
            <person name="Kiss B."/>
            <person name="Hess J."/>
            <person name="Varga T."/>
            <person name="Slot J."/>
            <person name="Riley R."/>
            <person name="Boka B."/>
            <person name="Rigling D."/>
            <person name="Barry K."/>
            <person name="Lee J."/>
            <person name="Mihaltcheva S."/>
            <person name="LaButti K."/>
            <person name="Lipzen A."/>
            <person name="Waldron R."/>
            <person name="Moloney N.M."/>
            <person name="Sperisen C."/>
            <person name="Kredics L."/>
            <person name="Vagvoelgyi C."/>
            <person name="Patrignani A."/>
            <person name="Fitzpatrick D."/>
            <person name="Nagy I."/>
            <person name="Doyle S."/>
            <person name="Anderson J.B."/>
            <person name="Grigoriev I.V."/>
            <person name="Gueldener U."/>
            <person name="Muensterkoetter M."/>
            <person name="Nagy L.G."/>
        </authorList>
    </citation>
    <scope>NUCLEOTIDE SEQUENCE [LARGE SCALE GENOMIC DNA]</scope>
    <source>
        <strain evidence="10">28-4</strain>
    </source>
</reference>
<keyword evidence="1" id="KW-0808">Transferase</keyword>
<evidence type="ECO:0000256" key="1">
    <source>
        <dbReference type="ARBA" id="ARBA00022679"/>
    </source>
</evidence>
<feature type="region of interest" description="Disordered" evidence="7">
    <location>
        <begin position="611"/>
        <end position="766"/>
    </location>
</feature>
<feature type="compositionally biased region" description="Low complexity" evidence="7">
    <location>
        <begin position="679"/>
        <end position="695"/>
    </location>
</feature>
<feature type="region of interest" description="Disordered" evidence="7">
    <location>
        <begin position="411"/>
        <end position="475"/>
    </location>
</feature>
<evidence type="ECO:0000313" key="9">
    <source>
        <dbReference type="EMBL" id="PBK72493.1"/>
    </source>
</evidence>
<keyword evidence="2 6" id="KW-0547">Nucleotide-binding</keyword>
<dbReference type="Pfam" id="PF00069">
    <property type="entry name" value="Pkinase"/>
    <property type="match status" value="1"/>
</dbReference>
<feature type="region of interest" description="Disordered" evidence="7">
    <location>
        <begin position="1"/>
        <end position="47"/>
    </location>
</feature>
<evidence type="ECO:0000256" key="2">
    <source>
        <dbReference type="ARBA" id="ARBA00022741"/>
    </source>
</evidence>
<dbReference type="GO" id="GO:0004713">
    <property type="term" value="F:protein tyrosine kinase activity"/>
    <property type="evidence" value="ECO:0007669"/>
    <property type="project" value="TreeGrafter"/>
</dbReference>
<dbReference type="InterPro" id="IPR008271">
    <property type="entry name" value="Ser/Thr_kinase_AS"/>
</dbReference>
<keyword evidence="10" id="KW-1185">Reference proteome</keyword>
<dbReference type="InterPro" id="IPR011009">
    <property type="entry name" value="Kinase-like_dom_sf"/>
</dbReference>
<feature type="region of interest" description="Disordered" evidence="7">
    <location>
        <begin position="124"/>
        <end position="244"/>
    </location>
</feature>
<dbReference type="Gene3D" id="1.10.510.10">
    <property type="entry name" value="Transferase(Phosphotransferase) domain 1"/>
    <property type="match status" value="1"/>
</dbReference>
<dbReference type="EMBL" id="KZ293422">
    <property type="protein sequence ID" value="PBK72493.1"/>
    <property type="molecule type" value="Genomic_DNA"/>
</dbReference>
<evidence type="ECO:0000259" key="8">
    <source>
        <dbReference type="PROSITE" id="PS50011"/>
    </source>
</evidence>
<dbReference type="Proteomes" id="UP000218334">
    <property type="component" value="Unassembled WGS sequence"/>
</dbReference>
<dbReference type="PROSITE" id="PS00107">
    <property type="entry name" value="PROTEIN_KINASE_ATP"/>
    <property type="match status" value="1"/>
</dbReference>
<dbReference type="Gene3D" id="3.30.200.20">
    <property type="entry name" value="Phosphorylase Kinase, domain 1"/>
    <property type="match status" value="1"/>
</dbReference>
<dbReference type="PROSITE" id="PS50011">
    <property type="entry name" value="PROTEIN_KINASE_DOM"/>
    <property type="match status" value="1"/>
</dbReference>
<proteinExistence type="inferred from homology"/>
<dbReference type="InterPro" id="IPR017441">
    <property type="entry name" value="Protein_kinase_ATP_BS"/>
</dbReference>
<comment type="similarity">
    <text evidence="5">Belongs to the protein kinase superfamily. Ser/Thr protein kinase family. GCN2 subfamily.</text>
</comment>
<dbReference type="AlphaFoldDB" id="A0A2H3C8M8"/>
<feature type="compositionally biased region" description="Polar residues" evidence="7">
    <location>
        <begin position="23"/>
        <end position="33"/>
    </location>
</feature>
<feature type="compositionally biased region" description="Polar residues" evidence="7">
    <location>
        <begin position="755"/>
        <end position="765"/>
    </location>
</feature>
<feature type="domain" description="Protein kinase" evidence="8">
    <location>
        <begin position="772"/>
        <end position="1038"/>
    </location>
</feature>
<evidence type="ECO:0000256" key="7">
    <source>
        <dbReference type="SAM" id="MobiDB-lite"/>
    </source>
</evidence>
<feature type="compositionally biased region" description="Low complexity" evidence="7">
    <location>
        <begin position="313"/>
        <end position="324"/>
    </location>
</feature>
<keyword evidence="3" id="KW-0418">Kinase</keyword>
<feature type="compositionally biased region" description="Low complexity" evidence="7">
    <location>
        <begin position="367"/>
        <end position="379"/>
    </location>
</feature>
<dbReference type="InterPro" id="IPR000719">
    <property type="entry name" value="Prot_kinase_dom"/>
</dbReference>
<organism evidence="9 10">
    <name type="scientific">Armillaria solidipes</name>
    <dbReference type="NCBI Taxonomy" id="1076256"/>
    <lineage>
        <taxon>Eukaryota</taxon>
        <taxon>Fungi</taxon>
        <taxon>Dikarya</taxon>
        <taxon>Basidiomycota</taxon>
        <taxon>Agaricomycotina</taxon>
        <taxon>Agaricomycetes</taxon>
        <taxon>Agaricomycetidae</taxon>
        <taxon>Agaricales</taxon>
        <taxon>Marasmiineae</taxon>
        <taxon>Physalacriaceae</taxon>
        <taxon>Armillaria</taxon>
    </lineage>
</organism>
<sequence length="1090" mass="119913">MLASTPVKDYASHRRTRDRSMSPLRSHSATMKQPTFFDQPLLTPSPHRSTGFLPHAELGGQNSTDDIFLHSPFQTPAKMHKPRQEWDEDETLVFKTVQPLHTPARQPQARPALAAKQLNATIAHPPSRVGAGTKRKTTSNATPLRPNTLTPLVVTSSKPFGPSGMSFDRLGPLPPPKFGPRTPRTGTEADASLRNQTTTFTRLKISDLNRSDDDDDDSGCDISEPPTGPLFGGDHPPNQTGRDNRHLMNAKQEEVVEAVSPGGHITKRRARSRPVSDELLESVFSSPSPVERPASGGRNVVAFPPATHHARKSPNSSASNAFSPLPRRRVSANAPARPKSPPPFHARGPLARVDSATLFFGPSVPQSRSRTSTLSTASSGDRFIAPRPATSNRHSYAGSDGKDWNFLQARPILPSPQSSPTSHNIRETHYDSTDEEDDMLCEGPRDSSFLLSIDTPSPRHTDAVIPSKFKPNRDSGVVVSDDELSMNSSASSDHVPQASTSLSSIFSDDEHGLLTPGLLPAASAGWPGVYEADDHHDDDNQQRGDVDAFIKRTLAAPSKASSEVKKVPNTPVKKVKTSYLSGDRPWQSAVAHRVGLGIDWEMKQAKVPRKSLPLGFPPAGRKHGKSVLDPSTDSEDDPEDSPSTRKEKERYNGLGIGRPSLPTPKEDFPTVPKSRWLSRRTSSGTFSSGSDSMSMIGTPTRNPTQEHSRRKPVKHTHRSTSSSSLNSVLSSPTTARVQPIPGQQRPSLPRKSYPTRPSLTSSQDSGRFDRDFVELEEIGSGEFGRVIKVHSKADDDCETYAIKKSKTFEGIKHRHRLREEVDILRHLRLANGGQRHQNVLAFVDSWEEDEALFIQTELCDLGNLAHFLWEYGRQYPRLEEARVWKIIADLSNGLMFIHSAGVIHLDLKPANIFVTSDGRFKIGDFGMASLWPRPPQETYFGPTAFEREGDKLYLAPEVLQGKYGKAADIFSFGMTMLETAANIVVPDQGEPWHRLRREDFSQVDLDDSPELLELIQQMMRTDPALRIGIQAIYSHPVVSRARMNMEMLYNVAVRDGTSLFAASPLASVSSDFLEDILGHAIGGSAMDLSP</sequence>
<dbReference type="SUPFAM" id="SSF56112">
    <property type="entry name" value="Protein kinase-like (PK-like)"/>
    <property type="match status" value="1"/>
</dbReference>
<dbReference type="GO" id="GO:0110031">
    <property type="term" value="P:negative regulation of G2/MI transition of meiotic cell cycle"/>
    <property type="evidence" value="ECO:0007669"/>
    <property type="project" value="TreeGrafter"/>
</dbReference>
<dbReference type="PROSITE" id="PS00108">
    <property type="entry name" value="PROTEIN_KINASE_ST"/>
    <property type="match status" value="1"/>
</dbReference>
<protein>
    <recommendedName>
        <fullName evidence="8">Protein kinase domain-containing protein</fullName>
    </recommendedName>
</protein>
<evidence type="ECO:0000313" key="10">
    <source>
        <dbReference type="Proteomes" id="UP000218334"/>
    </source>
</evidence>
<feature type="binding site" evidence="6">
    <location>
        <position position="804"/>
    </location>
    <ligand>
        <name>ATP</name>
        <dbReference type="ChEBI" id="CHEBI:30616"/>
    </ligand>
</feature>
<feature type="compositionally biased region" description="Basic residues" evidence="7">
    <location>
        <begin position="708"/>
        <end position="718"/>
    </location>
</feature>
<name>A0A2H3C8M8_9AGAR</name>
<evidence type="ECO:0000256" key="5">
    <source>
        <dbReference type="ARBA" id="ARBA00037982"/>
    </source>
</evidence>
<dbReference type="GO" id="GO:0005524">
    <property type="term" value="F:ATP binding"/>
    <property type="evidence" value="ECO:0007669"/>
    <property type="project" value="UniProtKB-UniRule"/>
</dbReference>
<keyword evidence="4 6" id="KW-0067">ATP-binding</keyword>
<dbReference type="PANTHER" id="PTHR11042:SF190">
    <property type="entry name" value="MITOSIS INHIBITOR PROTEIN KINASE MIK1"/>
    <property type="match status" value="1"/>
</dbReference>
<dbReference type="PANTHER" id="PTHR11042">
    <property type="entry name" value="EUKARYOTIC TRANSLATION INITIATION FACTOR 2-ALPHA KINASE EIF2-ALPHA KINASE -RELATED"/>
    <property type="match status" value="1"/>
</dbReference>